<sequence length="124" mass="13262">MALVTPLLTPGTCDNAMAALMTPPPGDLSDNLKLMRVTRKLVTLMIGDLAVVTASLTPGHVTCRYWRRLSASPAPRSLGAGTLALRESHATCVMYRAVKPRVWWVLAFSGQGMAAQNSGGNIRL</sequence>
<gene>
    <name evidence="1" type="ORF">E2C01_043516</name>
</gene>
<name>A0A5B7FZS8_PORTR</name>
<comment type="caution">
    <text evidence="1">The sequence shown here is derived from an EMBL/GenBank/DDBJ whole genome shotgun (WGS) entry which is preliminary data.</text>
</comment>
<dbReference type="Proteomes" id="UP000324222">
    <property type="component" value="Unassembled WGS sequence"/>
</dbReference>
<evidence type="ECO:0000313" key="1">
    <source>
        <dbReference type="EMBL" id="MPC49704.1"/>
    </source>
</evidence>
<accession>A0A5B7FZS8</accession>
<protein>
    <submittedName>
        <fullName evidence="1">Uncharacterized protein</fullName>
    </submittedName>
</protein>
<proteinExistence type="predicted"/>
<dbReference type="AlphaFoldDB" id="A0A5B7FZS8"/>
<dbReference type="EMBL" id="VSRR010009045">
    <property type="protein sequence ID" value="MPC49704.1"/>
    <property type="molecule type" value="Genomic_DNA"/>
</dbReference>
<reference evidence="1 2" key="1">
    <citation type="submission" date="2019-05" db="EMBL/GenBank/DDBJ databases">
        <title>Another draft genome of Portunus trituberculatus and its Hox gene families provides insights of decapod evolution.</title>
        <authorList>
            <person name="Jeong J.-H."/>
            <person name="Song I."/>
            <person name="Kim S."/>
            <person name="Choi T."/>
            <person name="Kim D."/>
            <person name="Ryu S."/>
            <person name="Kim W."/>
        </authorList>
    </citation>
    <scope>NUCLEOTIDE SEQUENCE [LARGE SCALE GENOMIC DNA]</scope>
    <source>
        <tissue evidence="1">Muscle</tissue>
    </source>
</reference>
<evidence type="ECO:0000313" key="2">
    <source>
        <dbReference type="Proteomes" id="UP000324222"/>
    </source>
</evidence>
<organism evidence="1 2">
    <name type="scientific">Portunus trituberculatus</name>
    <name type="common">Swimming crab</name>
    <name type="synonym">Neptunus trituberculatus</name>
    <dbReference type="NCBI Taxonomy" id="210409"/>
    <lineage>
        <taxon>Eukaryota</taxon>
        <taxon>Metazoa</taxon>
        <taxon>Ecdysozoa</taxon>
        <taxon>Arthropoda</taxon>
        <taxon>Crustacea</taxon>
        <taxon>Multicrustacea</taxon>
        <taxon>Malacostraca</taxon>
        <taxon>Eumalacostraca</taxon>
        <taxon>Eucarida</taxon>
        <taxon>Decapoda</taxon>
        <taxon>Pleocyemata</taxon>
        <taxon>Brachyura</taxon>
        <taxon>Eubrachyura</taxon>
        <taxon>Portunoidea</taxon>
        <taxon>Portunidae</taxon>
        <taxon>Portuninae</taxon>
        <taxon>Portunus</taxon>
    </lineage>
</organism>
<keyword evidence="2" id="KW-1185">Reference proteome</keyword>